<dbReference type="InterPro" id="IPR000651">
    <property type="entry name" value="Ras-like_Gua-exchang_fac_N"/>
</dbReference>
<dbReference type="EMBL" id="KL197727">
    <property type="protein sequence ID" value="KDQ54927.1"/>
    <property type="molecule type" value="Genomic_DNA"/>
</dbReference>
<dbReference type="InParanoid" id="A0A067PUJ2"/>
<dbReference type="Pfam" id="PF00618">
    <property type="entry name" value="RasGEF_N"/>
    <property type="match status" value="1"/>
</dbReference>
<dbReference type="AlphaFoldDB" id="A0A067PUJ2"/>
<feature type="compositionally biased region" description="Polar residues" evidence="3">
    <location>
        <begin position="416"/>
        <end position="434"/>
    </location>
</feature>
<dbReference type="Proteomes" id="UP000027265">
    <property type="component" value="Unassembled WGS sequence"/>
</dbReference>
<keyword evidence="7" id="KW-1185">Reference proteome</keyword>
<sequence length="973" mass="107680">MHTDFRSFQTYIRKLSPLDSFSNNNSSSPVDGGSDAGYDSGHSTASVPMRTRSRVMSHIGPSPSPAMDKERSDSPGKPGARARKSSLLGRARPKSIPRAPPRSLSSSFSFIGTSPGMNKVIGVSGESFDGSLSAMYPPLKISLLVIGSGGCGKSTLIRNGLKSCGLSDPAFLSIPLRSVGSFNYAFYAGRIPSNESGHKGTVAVMEVDISTFAVDEGPSSGFSWPLDAPAIDGVIICYDASQRTPLEPIEPLLRGFQHSKIPTIVGALKSDLECPVDPRECMLALQPYDARLVECTTAGDAGLARMTLCFDWLLNAVLSRHPKAPGNRPESRTPPKVLTYPTPRRGWSTAPVSPVAGVTIHPDSRLETLIEKSKNPSSFLSSPLSRRATSPSDVPPRAWSASDLLSLHRKSEKSKSVSGTVRASSLSRNMASSAPSPPTLEDHMEHVNLDVPPPPPEKGRDAQPSPWATLDQLLDKLLFLAVSGDDPAYISHFLLTYRRFAVPRSLLLAMQKRMHQLEEPSWDPMLASFAQMRICHLLSQWIKEYPGDFAVRGTAGALSALVKSIVGKTHLLYHACDLLPFVDLLSTLRDPDSAWTLKFDDPIDESDDSYSYTDEDLEPMVFPSETSSTRTGSSENKKSNRSTSPNPDDNHARVPLIVKAMVMADIPLSDTFDRQKCQVLSEKQIIKELHRMSLDLGAWESKHIAEEITRISAKLFLQIEPRHWLKHIYISGHKDPETDTVARFNQVSEHLAEWVVSLILCHDKPRARARQIEKFIDICTWLRQLHNYSALRAIVAGINDSTFPGDATSDILKKSSTRLKSLQSYDLLFQQRRSHRSYRMALKNTAGACIPALEVHLSDLIRTHEGNPDLHADDNTKIHWGKFTLLGKFVSTITQCQTQCRQSGNYNFTQRPQILNILMKECLMDEKMQRSRIAPAPDVGDYQSSSYNPRRISQEFVSNIPGDPSLVRKMFFW</sequence>
<protein>
    <recommendedName>
        <fullName evidence="8">Ras GEF</fullName>
    </recommendedName>
</protein>
<dbReference type="PROSITE" id="PS50212">
    <property type="entry name" value="RASGEF_NTER"/>
    <property type="match status" value="1"/>
</dbReference>
<feature type="region of interest" description="Disordered" evidence="3">
    <location>
        <begin position="321"/>
        <end position="357"/>
    </location>
</feature>
<dbReference type="HOGENOM" id="CLU_005431_0_0_1"/>
<evidence type="ECO:0000313" key="6">
    <source>
        <dbReference type="EMBL" id="KDQ54927.1"/>
    </source>
</evidence>
<evidence type="ECO:0000256" key="3">
    <source>
        <dbReference type="SAM" id="MobiDB-lite"/>
    </source>
</evidence>
<feature type="region of interest" description="Disordered" evidence="3">
    <location>
        <begin position="17"/>
        <end position="104"/>
    </location>
</feature>
<evidence type="ECO:0000256" key="2">
    <source>
        <dbReference type="PROSITE-ProRule" id="PRU00168"/>
    </source>
</evidence>
<dbReference type="Gene3D" id="3.40.50.300">
    <property type="entry name" value="P-loop containing nucleotide triphosphate hydrolases"/>
    <property type="match status" value="1"/>
</dbReference>
<dbReference type="GO" id="GO:0005085">
    <property type="term" value="F:guanyl-nucleotide exchange factor activity"/>
    <property type="evidence" value="ECO:0007669"/>
    <property type="project" value="UniProtKB-KW"/>
</dbReference>
<dbReference type="Gene3D" id="1.20.870.10">
    <property type="entry name" value="Son of sevenless (SoS) protein Chain: S domain 1"/>
    <property type="match status" value="1"/>
</dbReference>
<accession>A0A067PUJ2</accession>
<feature type="compositionally biased region" description="Polar residues" evidence="3">
    <location>
        <begin position="19"/>
        <end position="29"/>
    </location>
</feature>
<dbReference type="GO" id="GO:0007265">
    <property type="term" value="P:Ras protein signal transduction"/>
    <property type="evidence" value="ECO:0007669"/>
    <property type="project" value="TreeGrafter"/>
</dbReference>
<dbReference type="InterPro" id="IPR027417">
    <property type="entry name" value="P-loop_NTPase"/>
</dbReference>
<evidence type="ECO:0008006" key="8">
    <source>
        <dbReference type="Google" id="ProtNLM"/>
    </source>
</evidence>
<dbReference type="SUPFAM" id="SSF52540">
    <property type="entry name" value="P-loop containing nucleoside triphosphate hydrolases"/>
    <property type="match status" value="1"/>
</dbReference>
<dbReference type="InterPro" id="IPR036964">
    <property type="entry name" value="RASGEF_cat_dom_sf"/>
</dbReference>
<keyword evidence="1 2" id="KW-0344">Guanine-nucleotide releasing factor</keyword>
<dbReference type="PANTHER" id="PTHR23113">
    <property type="entry name" value="GUANINE NUCLEOTIDE EXCHANGE FACTOR"/>
    <property type="match status" value="1"/>
</dbReference>
<feature type="region of interest" description="Disordered" evidence="3">
    <location>
        <begin position="621"/>
        <end position="651"/>
    </location>
</feature>
<feature type="region of interest" description="Disordered" evidence="3">
    <location>
        <begin position="372"/>
        <end position="465"/>
    </location>
</feature>
<dbReference type="InterPro" id="IPR023578">
    <property type="entry name" value="Ras_GEF_dom_sf"/>
</dbReference>
<gene>
    <name evidence="6" type="ORF">JAAARDRAFT_38040</name>
</gene>
<dbReference type="InterPro" id="IPR008937">
    <property type="entry name" value="Ras-like_GEF"/>
</dbReference>
<feature type="domain" description="N-terminal Ras-GEF" evidence="5">
    <location>
        <begin position="461"/>
        <end position="586"/>
    </location>
</feature>
<reference evidence="7" key="1">
    <citation type="journal article" date="2014" name="Proc. Natl. Acad. Sci. U.S.A.">
        <title>Extensive sampling of basidiomycete genomes demonstrates inadequacy of the white-rot/brown-rot paradigm for wood decay fungi.</title>
        <authorList>
            <person name="Riley R."/>
            <person name="Salamov A.A."/>
            <person name="Brown D.W."/>
            <person name="Nagy L.G."/>
            <person name="Floudas D."/>
            <person name="Held B.W."/>
            <person name="Levasseur A."/>
            <person name="Lombard V."/>
            <person name="Morin E."/>
            <person name="Otillar R."/>
            <person name="Lindquist E.A."/>
            <person name="Sun H."/>
            <person name="LaButti K.M."/>
            <person name="Schmutz J."/>
            <person name="Jabbour D."/>
            <person name="Luo H."/>
            <person name="Baker S.E."/>
            <person name="Pisabarro A.G."/>
            <person name="Walton J.D."/>
            <person name="Blanchette R.A."/>
            <person name="Henrissat B."/>
            <person name="Martin F."/>
            <person name="Cullen D."/>
            <person name="Hibbett D.S."/>
            <person name="Grigoriev I.V."/>
        </authorList>
    </citation>
    <scope>NUCLEOTIDE SEQUENCE [LARGE SCALE GENOMIC DNA]</scope>
    <source>
        <strain evidence="7">MUCL 33604</strain>
    </source>
</reference>
<dbReference type="PANTHER" id="PTHR23113:SF348">
    <property type="entry name" value="GUANYL-NUCLEOTIDE EXCHANGE FACTOR RASGEF, PUTATIVE (AFU_ORTHOLOGUE AFUA_1G04700)-RELATED"/>
    <property type="match status" value="1"/>
</dbReference>
<dbReference type="Gene3D" id="1.10.840.10">
    <property type="entry name" value="Ras guanine-nucleotide exchange factors catalytic domain"/>
    <property type="match status" value="1"/>
</dbReference>
<dbReference type="SUPFAM" id="SSF48366">
    <property type="entry name" value="Ras GEF"/>
    <property type="match status" value="1"/>
</dbReference>
<proteinExistence type="predicted"/>
<dbReference type="Pfam" id="PF00617">
    <property type="entry name" value="RasGEF"/>
    <property type="match status" value="1"/>
</dbReference>
<name>A0A067PUJ2_9AGAM</name>
<evidence type="ECO:0000256" key="1">
    <source>
        <dbReference type="ARBA" id="ARBA00022658"/>
    </source>
</evidence>
<dbReference type="CDD" id="cd06224">
    <property type="entry name" value="REM"/>
    <property type="match status" value="1"/>
</dbReference>
<evidence type="ECO:0000313" key="7">
    <source>
        <dbReference type="Proteomes" id="UP000027265"/>
    </source>
</evidence>
<feature type="compositionally biased region" description="Low complexity" evidence="3">
    <location>
        <begin position="624"/>
        <end position="634"/>
    </location>
</feature>
<dbReference type="SMART" id="SM00147">
    <property type="entry name" value="RasGEF"/>
    <property type="match status" value="1"/>
</dbReference>
<organism evidence="6 7">
    <name type="scientific">Jaapia argillacea MUCL 33604</name>
    <dbReference type="NCBI Taxonomy" id="933084"/>
    <lineage>
        <taxon>Eukaryota</taxon>
        <taxon>Fungi</taxon>
        <taxon>Dikarya</taxon>
        <taxon>Basidiomycota</taxon>
        <taxon>Agaricomycotina</taxon>
        <taxon>Agaricomycetes</taxon>
        <taxon>Agaricomycetidae</taxon>
        <taxon>Jaapiales</taxon>
        <taxon>Jaapiaceae</taxon>
        <taxon>Jaapia</taxon>
    </lineage>
</organism>
<feature type="compositionally biased region" description="Low complexity" evidence="3">
    <location>
        <begin position="375"/>
        <end position="385"/>
    </location>
</feature>
<feature type="domain" description="Ras-GEF" evidence="4">
    <location>
        <begin position="700"/>
        <end position="936"/>
    </location>
</feature>
<dbReference type="PROSITE" id="PS50009">
    <property type="entry name" value="RASGEF_CAT"/>
    <property type="match status" value="1"/>
</dbReference>
<evidence type="ECO:0000259" key="5">
    <source>
        <dbReference type="PROSITE" id="PS50212"/>
    </source>
</evidence>
<dbReference type="OrthoDB" id="28357at2759"/>
<dbReference type="InterPro" id="IPR001895">
    <property type="entry name" value="RASGEF_cat_dom"/>
</dbReference>
<dbReference type="GO" id="GO:0005886">
    <property type="term" value="C:plasma membrane"/>
    <property type="evidence" value="ECO:0007669"/>
    <property type="project" value="TreeGrafter"/>
</dbReference>
<evidence type="ECO:0000259" key="4">
    <source>
        <dbReference type="PROSITE" id="PS50009"/>
    </source>
</evidence>
<dbReference type="STRING" id="933084.A0A067PUJ2"/>